<feature type="coiled-coil region" evidence="1">
    <location>
        <begin position="29"/>
        <end position="86"/>
    </location>
</feature>
<proteinExistence type="predicted"/>
<sequence length="168" mass="19769">MLRSGKYESDVYLSKHVSKDAYEQDVFEKDLLISEKRKKERAISRLKNLYLFDDESISEKDYVVEKKSLSEEIKVIDERLEKIEKDSTSNFTISDDEFISKASYFIMTQKLTEKRYINFDAFVRSVDTKIIKEFVNSVIKKIVITDGKIASICFKNGLTHKFTYKLKE</sequence>
<reference evidence="2" key="1">
    <citation type="submission" date="2019-08" db="EMBL/GenBank/DDBJ databases">
        <authorList>
            <person name="Kucharzyk K."/>
            <person name="Murdoch R.W."/>
            <person name="Higgins S."/>
            <person name="Loffler F."/>
        </authorList>
    </citation>
    <scope>NUCLEOTIDE SEQUENCE</scope>
</reference>
<dbReference type="EMBL" id="VSSQ01060094">
    <property type="protein sequence ID" value="MPN13584.1"/>
    <property type="molecule type" value="Genomic_DNA"/>
</dbReference>
<gene>
    <name evidence="2" type="ORF">SDC9_160906</name>
</gene>
<organism evidence="2">
    <name type="scientific">bioreactor metagenome</name>
    <dbReference type="NCBI Taxonomy" id="1076179"/>
    <lineage>
        <taxon>unclassified sequences</taxon>
        <taxon>metagenomes</taxon>
        <taxon>ecological metagenomes</taxon>
    </lineage>
</organism>
<evidence type="ECO:0000313" key="2">
    <source>
        <dbReference type="EMBL" id="MPN13584.1"/>
    </source>
</evidence>
<accession>A0A645FME5</accession>
<evidence type="ECO:0000256" key="1">
    <source>
        <dbReference type="SAM" id="Coils"/>
    </source>
</evidence>
<comment type="caution">
    <text evidence="2">The sequence shown here is derived from an EMBL/GenBank/DDBJ whole genome shotgun (WGS) entry which is preliminary data.</text>
</comment>
<name>A0A645FME5_9ZZZZ</name>
<keyword evidence="1" id="KW-0175">Coiled coil</keyword>
<protein>
    <submittedName>
        <fullName evidence="2">Uncharacterized protein</fullName>
    </submittedName>
</protein>
<dbReference type="AlphaFoldDB" id="A0A645FME5"/>